<dbReference type="OrthoDB" id="5368485at2759"/>
<feature type="compositionally biased region" description="Low complexity" evidence="1">
    <location>
        <begin position="37"/>
        <end position="49"/>
    </location>
</feature>
<keyword evidence="3" id="KW-1185">Reference proteome</keyword>
<dbReference type="EMBL" id="JAEUBG010001790">
    <property type="protein sequence ID" value="KAH3685799.1"/>
    <property type="molecule type" value="Genomic_DNA"/>
</dbReference>
<dbReference type="Proteomes" id="UP000774326">
    <property type="component" value="Unassembled WGS sequence"/>
</dbReference>
<feature type="region of interest" description="Disordered" evidence="1">
    <location>
        <begin position="30"/>
        <end position="49"/>
    </location>
</feature>
<feature type="non-terminal residue" evidence="2">
    <location>
        <position position="1"/>
    </location>
</feature>
<feature type="compositionally biased region" description="Acidic residues" evidence="1">
    <location>
        <begin position="183"/>
        <end position="195"/>
    </location>
</feature>
<feature type="region of interest" description="Disordered" evidence="1">
    <location>
        <begin position="175"/>
        <end position="199"/>
    </location>
</feature>
<proteinExistence type="predicted"/>
<accession>A0A9P8QAC0</accession>
<sequence length="348" mass="39095">TSETSETSGLLHDTARTLIDPVHKAISLLAPSLQRGSSSSRNNETSEEMNNFPKASMIESAASVLIPPTPPLKYLTDPSSRDNVIIHDRVYSESDLPPPRVKRKKTFMETLDPMAKYEELEEDIARQWHKGMKWRKVLVKLEPDAHNNIIVRRRFVNGFGWAVVDHLVENHFGLDDEPRELDNTDSEDTQEDNDTSDLITLMDRDTNAKENQEIDNGLTTVRSISSFNPSDPTLQEDYKWINSKTHDSIFDVGPTGMLANFNELLDTFKNWGSFGGSSSTNSTHTHGSKTNKSQGLSCSQNNSVQGGEIGDDAEETVNNTNQINESELMELEQDVSRLQDTIMQGNYY</sequence>
<feature type="region of interest" description="Disordered" evidence="1">
    <location>
        <begin position="276"/>
        <end position="313"/>
    </location>
</feature>
<organism evidence="2 3">
    <name type="scientific">Wickerhamomyces pijperi</name>
    <name type="common">Yeast</name>
    <name type="synonym">Pichia pijperi</name>
    <dbReference type="NCBI Taxonomy" id="599730"/>
    <lineage>
        <taxon>Eukaryota</taxon>
        <taxon>Fungi</taxon>
        <taxon>Dikarya</taxon>
        <taxon>Ascomycota</taxon>
        <taxon>Saccharomycotina</taxon>
        <taxon>Saccharomycetes</taxon>
        <taxon>Phaffomycetales</taxon>
        <taxon>Wickerhamomycetaceae</taxon>
        <taxon>Wickerhamomyces</taxon>
    </lineage>
</organism>
<feature type="compositionally biased region" description="Low complexity" evidence="1">
    <location>
        <begin position="276"/>
        <end position="291"/>
    </location>
</feature>
<dbReference type="AlphaFoldDB" id="A0A9P8QAC0"/>
<reference evidence="2" key="2">
    <citation type="submission" date="2021-01" db="EMBL/GenBank/DDBJ databases">
        <authorList>
            <person name="Schikora-Tamarit M.A."/>
        </authorList>
    </citation>
    <scope>NUCLEOTIDE SEQUENCE</scope>
    <source>
        <strain evidence="2">CBS2887</strain>
    </source>
</reference>
<comment type="caution">
    <text evidence="2">The sequence shown here is derived from an EMBL/GenBank/DDBJ whole genome shotgun (WGS) entry which is preliminary data.</text>
</comment>
<evidence type="ECO:0000313" key="2">
    <source>
        <dbReference type="EMBL" id="KAH3685799.1"/>
    </source>
</evidence>
<feature type="compositionally biased region" description="Polar residues" evidence="1">
    <location>
        <begin position="292"/>
        <end position="305"/>
    </location>
</feature>
<evidence type="ECO:0000256" key="1">
    <source>
        <dbReference type="SAM" id="MobiDB-lite"/>
    </source>
</evidence>
<name>A0A9P8QAC0_WICPI</name>
<gene>
    <name evidence="2" type="ORF">WICPIJ_003226</name>
</gene>
<evidence type="ECO:0000313" key="3">
    <source>
        <dbReference type="Proteomes" id="UP000774326"/>
    </source>
</evidence>
<reference evidence="2" key="1">
    <citation type="journal article" date="2021" name="Open Biol.">
        <title>Shared evolutionary footprints suggest mitochondrial oxidative damage underlies multiple complex I losses in fungi.</title>
        <authorList>
            <person name="Schikora-Tamarit M.A."/>
            <person name="Marcet-Houben M."/>
            <person name="Nosek J."/>
            <person name="Gabaldon T."/>
        </authorList>
    </citation>
    <scope>NUCLEOTIDE SEQUENCE</scope>
    <source>
        <strain evidence="2">CBS2887</strain>
    </source>
</reference>
<protein>
    <submittedName>
        <fullName evidence="2">Uncharacterized protein</fullName>
    </submittedName>
</protein>